<keyword evidence="1" id="KW-0812">Transmembrane</keyword>
<feature type="transmembrane region" description="Helical" evidence="1">
    <location>
        <begin position="330"/>
        <end position="355"/>
    </location>
</feature>
<feature type="transmembrane region" description="Helical" evidence="1">
    <location>
        <begin position="125"/>
        <end position="148"/>
    </location>
</feature>
<keyword evidence="1" id="KW-1133">Transmembrane helix</keyword>
<dbReference type="Pfam" id="PF01062">
    <property type="entry name" value="Bestrophin"/>
    <property type="match status" value="1"/>
</dbReference>
<protein>
    <submittedName>
        <fullName evidence="2">Uncharacterized protein</fullName>
    </submittedName>
</protein>
<sequence>MAIHKRKKVVLQPWEHHIDPNPFPSISALEETTSNEELDAVLDQITGKEGGIIIQQYKPHASWLWSQFYGTVIYSSWAKALQHMAIASLFCVWVRYQTHGDFHVLTLEGMGDHWLANAFTIVEKMWAVLMGLTTFLLTFFVGQAWTFWKSFIDVSRNIQGRFNSIQMLLASHAARDENGNYTPEAEEFLRDMGKRLKLFHTLHWASQALRFRPLLTDQGWDHMVARGLLTEKERQRLHKLRLSSTQKHVGVFQSMMVLALKGMKDKKIIGIQTSFLEKKITEEFCTLRGTSATISGLVAGRMPLAYVHFVQILVDTFVMLTPIAKYKDLGIFSVLMIGILTFFYHGLLVLAKVFMDPLDNEHYKKGCVYLDLAVLLRESNGGIDNWIAGGETINGYE</sequence>
<dbReference type="EMBL" id="CAKOGP040002325">
    <property type="protein sequence ID" value="CAJ1967384.1"/>
    <property type="molecule type" value="Genomic_DNA"/>
</dbReference>
<keyword evidence="1" id="KW-0472">Membrane</keyword>
<organism evidence="2 3">
    <name type="scientific">Cylindrotheca closterium</name>
    <dbReference type="NCBI Taxonomy" id="2856"/>
    <lineage>
        <taxon>Eukaryota</taxon>
        <taxon>Sar</taxon>
        <taxon>Stramenopiles</taxon>
        <taxon>Ochrophyta</taxon>
        <taxon>Bacillariophyta</taxon>
        <taxon>Bacillariophyceae</taxon>
        <taxon>Bacillariophycidae</taxon>
        <taxon>Bacillariales</taxon>
        <taxon>Bacillariaceae</taxon>
        <taxon>Cylindrotheca</taxon>
    </lineage>
</organism>
<reference evidence="2" key="1">
    <citation type="submission" date="2023-08" db="EMBL/GenBank/DDBJ databases">
        <authorList>
            <person name="Audoor S."/>
            <person name="Bilcke G."/>
        </authorList>
    </citation>
    <scope>NUCLEOTIDE SEQUENCE</scope>
</reference>
<gene>
    <name evidence="2" type="ORF">CYCCA115_LOCUS22748</name>
</gene>
<accession>A0AAD2GB88</accession>
<dbReference type="GO" id="GO:0005254">
    <property type="term" value="F:chloride channel activity"/>
    <property type="evidence" value="ECO:0007669"/>
    <property type="project" value="InterPro"/>
</dbReference>
<keyword evidence="3" id="KW-1185">Reference proteome</keyword>
<dbReference type="Proteomes" id="UP001295423">
    <property type="component" value="Unassembled WGS sequence"/>
</dbReference>
<name>A0AAD2GB88_9STRA</name>
<comment type="caution">
    <text evidence="2">The sequence shown here is derived from an EMBL/GenBank/DDBJ whole genome shotgun (WGS) entry which is preliminary data.</text>
</comment>
<dbReference type="AlphaFoldDB" id="A0AAD2GB88"/>
<evidence type="ECO:0000313" key="3">
    <source>
        <dbReference type="Proteomes" id="UP001295423"/>
    </source>
</evidence>
<proteinExistence type="predicted"/>
<evidence type="ECO:0000256" key="1">
    <source>
        <dbReference type="SAM" id="Phobius"/>
    </source>
</evidence>
<dbReference type="InterPro" id="IPR021134">
    <property type="entry name" value="Bestrophin-like"/>
</dbReference>
<evidence type="ECO:0000313" key="2">
    <source>
        <dbReference type="EMBL" id="CAJ1967384.1"/>
    </source>
</evidence>